<gene>
    <name evidence="2" type="ORF">OKA04_09530</name>
</gene>
<protein>
    <submittedName>
        <fullName evidence="2">Uncharacterized protein</fullName>
    </submittedName>
</protein>
<proteinExistence type="predicted"/>
<dbReference type="RefSeq" id="WP_264500924.1">
    <property type="nucleotide sequence ID" value="NZ_JAPDDS010000004.1"/>
</dbReference>
<reference evidence="2 3" key="1">
    <citation type="submission" date="2022-10" db="EMBL/GenBank/DDBJ databases">
        <title>Luteolibacter flavescens strain MCCC 1K03193, whole genome shotgun sequencing project.</title>
        <authorList>
            <person name="Zhao G."/>
            <person name="Shen L."/>
        </authorList>
    </citation>
    <scope>NUCLEOTIDE SEQUENCE [LARGE SCALE GENOMIC DNA]</scope>
    <source>
        <strain evidence="2 3">MCCC 1K03193</strain>
    </source>
</reference>
<dbReference type="Proteomes" id="UP001207930">
    <property type="component" value="Unassembled WGS sequence"/>
</dbReference>
<keyword evidence="1" id="KW-0732">Signal</keyword>
<dbReference type="EMBL" id="JAPDDS010000004">
    <property type="protein sequence ID" value="MCW1884966.1"/>
    <property type="molecule type" value="Genomic_DNA"/>
</dbReference>
<feature type="chain" id="PRO_5045642487" evidence="1">
    <location>
        <begin position="24"/>
        <end position="195"/>
    </location>
</feature>
<accession>A0ABT3FN12</accession>
<sequence>MKLLPVPVLLAVLAGFVMHVAVAEEAGPAVVGHDPKLHSEKEIKKSFAGLGAIVATLKDESVISIHEGLPRFPPKAKLPDSERKPEKTLRRYGFSFYQQDLKLKDEDAKTLRSLIRAPGSFEEFRGFKFCGGFHPDFAVTWKDGEVEVELHLCFGCSEARVYRGGTEVYCEIGGESYERFKEILDAYRTQRPEEK</sequence>
<comment type="caution">
    <text evidence="2">The sequence shown here is derived from an EMBL/GenBank/DDBJ whole genome shotgun (WGS) entry which is preliminary data.</text>
</comment>
<evidence type="ECO:0000313" key="3">
    <source>
        <dbReference type="Proteomes" id="UP001207930"/>
    </source>
</evidence>
<name>A0ABT3FN12_9BACT</name>
<feature type="signal peptide" evidence="1">
    <location>
        <begin position="1"/>
        <end position="23"/>
    </location>
</feature>
<evidence type="ECO:0000313" key="2">
    <source>
        <dbReference type="EMBL" id="MCW1884966.1"/>
    </source>
</evidence>
<keyword evidence="3" id="KW-1185">Reference proteome</keyword>
<evidence type="ECO:0000256" key="1">
    <source>
        <dbReference type="SAM" id="SignalP"/>
    </source>
</evidence>
<organism evidence="2 3">
    <name type="scientific">Luteolibacter flavescens</name>
    <dbReference type="NCBI Taxonomy" id="1859460"/>
    <lineage>
        <taxon>Bacteria</taxon>
        <taxon>Pseudomonadati</taxon>
        <taxon>Verrucomicrobiota</taxon>
        <taxon>Verrucomicrobiia</taxon>
        <taxon>Verrucomicrobiales</taxon>
        <taxon>Verrucomicrobiaceae</taxon>
        <taxon>Luteolibacter</taxon>
    </lineage>
</organism>